<dbReference type="InterPro" id="IPR036467">
    <property type="entry name" value="LS/RS_sf"/>
</dbReference>
<feature type="binding site" evidence="7">
    <location>
        <begin position="80"/>
        <end position="81"/>
    </location>
    <ligand>
        <name>(2S)-2-hydroxy-3-oxobutyl phosphate</name>
        <dbReference type="ChEBI" id="CHEBI:58830"/>
    </ligand>
</feature>
<sequence>MTKFNEQTKIALVVSQFNNIITDRLVIGARQTLIQAGIMDDNVIVYQVPGAFEIPRIARLVSQIPAISGVITLGAVIKGETDHYQFISEAVTQQLATLSVNAPIPLVFGLLTTNNIEQALNRAGGKAGNKGSECANALLQLFELEQQLV</sequence>
<dbReference type="CDD" id="cd09209">
    <property type="entry name" value="Lumazine_synthase-I"/>
    <property type="match status" value="1"/>
</dbReference>
<comment type="pathway">
    <text evidence="1 7">Cofactor biosynthesis; riboflavin biosynthesis; riboflavin from 2-hydroxy-3-oxobutyl phosphate and 5-amino-6-(D-ribitylamino)uracil: step 1/2.</text>
</comment>
<dbReference type="OrthoDB" id="9809709at2"/>
<comment type="catalytic activity">
    <reaction evidence="6 7">
        <text>(2S)-2-hydroxy-3-oxobutyl phosphate + 5-amino-6-(D-ribitylamino)uracil = 6,7-dimethyl-8-(1-D-ribityl)lumazine + phosphate + 2 H2O + H(+)</text>
        <dbReference type="Rhea" id="RHEA:26152"/>
        <dbReference type="ChEBI" id="CHEBI:15377"/>
        <dbReference type="ChEBI" id="CHEBI:15378"/>
        <dbReference type="ChEBI" id="CHEBI:15934"/>
        <dbReference type="ChEBI" id="CHEBI:43474"/>
        <dbReference type="ChEBI" id="CHEBI:58201"/>
        <dbReference type="ChEBI" id="CHEBI:58830"/>
        <dbReference type="EC" id="2.5.1.78"/>
    </reaction>
</comment>
<dbReference type="HAMAP" id="MF_00178">
    <property type="entry name" value="Lumazine_synth"/>
    <property type="match status" value="1"/>
</dbReference>
<dbReference type="PANTHER" id="PTHR21058">
    <property type="entry name" value="6,7-DIMETHYL-8-RIBITYLLUMAZINE SYNTHASE DMRL SYNTHASE LUMAZINE SYNTHASE"/>
    <property type="match status" value="1"/>
</dbReference>
<organism evidence="8 9">
    <name type="scientific">Lentilactobacillus kosonis</name>
    <dbReference type="NCBI Taxonomy" id="2810561"/>
    <lineage>
        <taxon>Bacteria</taxon>
        <taxon>Bacillati</taxon>
        <taxon>Bacillota</taxon>
        <taxon>Bacilli</taxon>
        <taxon>Lactobacillales</taxon>
        <taxon>Lactobacillaceae</taxon>
        <taxon>Lentilactobacillus</taxon>
    </lineage>
</organism>
<dbReference type="RefSeq" id="WP_125007766.1">
    <property type="nucleotide sequence ID" value="NZ_BEXA01000001.1"/>
</dbReference>
<dbReference type="GO" id="GO:0000906">
    <property type="term" value="F:6,7-dimethyl-8-ribityllumazine synthase activity"/>
    <property type="evidence" value="ECO:0007669"/>
    <property type="project" value="UniProtKB-UniRule"/>
</dbReference>
<name>A0A401FJ29_9LACO</name>
<evidence type="ECO:0000256" key="6">
    <source>
        <dbReference type="ARBA" id="ARBA00048785"/>
    </source>
</evidence>
<evidence type="ECO:0000256" key="1">
    <source>
        <dbReference type="ARBA" id="ARBA00004917"/>
    </source>
</evidence>
<evidence type="ECO:0000256" key="3">
    <source>
        <dbReference type="ARBA" id="ARBA00012664"/>
    </source>
</evidence>
<reference evidence="8 9" key="1">
    <citation type="submission" date="2017-11" db="EMBL/GenBank/DDBJ databases">
        <title>Draft Genome Sequence of Lactobacillus curieae NBRC 111893 isolated from Koso, a Japanese sugar-Vegetable Fermented Beverage.</title>
        <authorList>
            <person name="Chiou T.Y."/>
            <person name="Oshima K."/>
            <person name="Suda W."/>
            <person name="Hattori M."/>
            <person name="Takahashi T."/>
        </authorList>
    </citation>
    <scope>NUCLEOTIDE SEQUENCE [LARGE SCALE GENOMIC DNA]</scope>
    <source>
        <strain evidence="8 9">NBRC111893</strain>
    </source>
</reference>
<feature type="binding site" evidence="7">
    <location>
        <begin position="51"/>
        <end position="53"/>
    </location>
    <ligand>
        <name>5-amino-6-(D-ribitylamino)uracil</name>
        <dbReference type="ChEBI" id="CHEBI:15934"/>
    </ligand>
</feature>
<dbReference type="Gene3D" id="3.40.50.960">
    <property type="entry name" value="Lumazine/riboflavin synthase"/>
    <property type="match status" value="1"/>
</dbReference>
<evidence type="ECO:0000256" key="5">
    <source>
        <dbReference type="ARBA" id="ARBA00022679"/>
    </source>
</evidence>
<dbReference type="SUPFAM" id="SSF52121">
    <property type="entry name" value="Lumazine synthase"/>
    <property type="match status" value="1"/>
</dbReference>
<comment type="caution">
    <text evidence="8">The sequence shown here is derived from an EMBL/GenBank/DDBJ whole genome shotgun (WGS) entry which is preliminary data.</text>
</comment>
<gene>
    <name evidence="7" type="primary">ribH</name>
    <name evidence="8" type="ORF">NBRC111893_442</name>
</gene>
<comment type="similarity">
    <text evidence="2 7">Belongs to the DMRL synthase family.</text>
</comment>
<feature type="binding site" evidence="7">
    <location>
        <position position="122"/>
    </location>
    <ligand>
        <name>(2S)-2-hydroxy-3-oxobutyl phosphate</name>
        <dbReference type="ChEBI" id="CHEBI:58830"/>
    </ligand>
</feature>
<keyword evidence="5 7" id="KW-0808">Transferase</keyword>
<evidence type="ECO:0000256" key="7">
    <source>
        <dbReference type="HAMAP-Rule" id="MF_00178"/>
    </source>
</evidence>
<dbReference type="InterPro" id="IPR034964">
    <property type="entry name" value="LS"/>
</dbReference>
<evidence type="ECO:0000313" key="9">
    <source>
        <dbReference type="Proteomes" id="UP000286974"/>
    </source>
</evidence>
<keyword evidence="9" id="KW-1185">Reference proteome</keyword>
<dbReference type="EC" id="2.5.1.78" evidence="3 7"/>
<comment type="function">
    <text evidence="7">Catalyzes the formation of 6,7-dimethyl-8-ribityllumazine by condensation of 5-amino-6-(D-ribitylamino)uracil with 3,4-dihydroxy-2-butanone 4-phosphate. This is the penultimate step in the biosynthesis of riboflavin.</text>
</comment>
<dbReference type="GO" id="GO:0009349">
    <property type="term" value="C:riboflavin synthase complex"/>
    <property type="evidence" value="ECO:0007669"/>
    <property type="project" value="UniProtKB-UniRule"/>
</dbReference>
<dbReference type="Proteomes" id="UP000286974">
    <property type="component" value="Unassembled WGS sequence"/>
</dbReference>
<proteinExistence type="inferred from homology"/>
<dbReference type="EMBL" id="BEXA01000001">
    <property type="protein sequence ID" value="GAY72296.1"/>
    <property type="molecule type" value="Genomic_DNA"/>
</dbReference>
<dbReference type="PANTHER" id="PTHR21058:SF0">
    <property type="entry name" value="6,7-DIMETHYL-8-RIBITYLLUMAZINE SYNTHASE"/>
    <property type="match status" value="1"/>
</dbReference>
<dbReference type="UniPathway" id="UPA00275">
    <property type="reaction ID" value="UER00404"/>
</dbReference>
<dbReference type="AlphaFoldDB" id="A0A401FJ29"/>
<evidence type="ECO:0000313" key="8">
    <source>
        <dbReference type="EMBL" id="GAY72296.1"/>
    </source>
</evidence>
<keyword evidence="4 7" id="KW-0686">Riboflavin biosynthesis</keyword>
<evidence type="ECO:0000256" key="2">
    <source>
        <dbReference type="ARBA" id="ARBA00007424"/>
    </source>
</evidence>
<dbReference type="NCBIfam" id="TIGR00114">
    <property type="entry name" value="lumazine-synth"/>
    <property type="match status" value="1"/>
</dbReference>
<feature type="active site" description="Proton donor" evidence="7">
    <location>
        <position position="83"/>
    </location>
</feature>
<feature type="binding site" evidence="7">
    <location>
        <position position="108"/>
    </location>
    <ligand>
        <name>5-amino-6-(D-ribitylamino)uracil</name>
        <dbReference type="ChEBI" id="CHEBI:15934"/>
    </ligand>
</feature>
<dbReference type="Pfam" id="PF00885">
    <property type="entry name" value="DMRL_synthase"/>
    <property type="match status" value="1"/>
</dbReference>
<dbReference type="GO" id="GO:0005829">
    <property type="term" value="C:cytosol"/>
    <property type="evidence" value="ECO:0007669"/>
    <property type="project" value="TreeGrafter"/>
</dbReference>
<dbReference type="InterPro" id="IPR002180">
    <property type="entry name" value="LS/RS"/>
</dbReference>
<accession>A0A401FJ29</accession>
<evidence type="ECO:0000256" key="4">
    <source>
        <dbReference type="ARBA" id="ARBA00022619"/>
    </source>
</evidence>
<feature type="binding site" evidence="7">
    <location>
        <position position="17"/>
    </location>
    <ligand>
        <name>5-amino-6-(D-ribitylamino)uracil</name>
        <dbReference type="ChEBI" id="CHEBI:15934"/>
    </ligand>
</feature>
<dbReference type="GO" id="GO:0009231">
    <property type="term" value="P:riboflavin biosynthetic process"/>
    <property type="evidence" value="ECO:0007669"/>
    <property type="project" value="UniProtKB-UniRule"/>
</dbReference>
<feature type="binding site" evidence="7">
    <location>
        <begin position="75"/>
        <end position="77"/>
    </location>
    <ligand>
        <name>5-amino-6-(D-ribitylamino)uracil</name>
        <dbReference type="ChEBI" id="CHEBI:15934"/>
    </ligand>
</feature>
<protein>
    <recommendedName>
        <fullName evidence="3 7">6,7-dimethyl-8-ribityllumazine synthase</fullName>
        <shortName evidence="7">DMRL synthase</shortName>
        <shortName evidence="7">LS</shortName>
        <shortName evidence="7">Lumazine synthase</shortName>
        <ecNumber evidence="3 7">2.5.1.78</ecNumber>
    </recommendedName>
</protein>